<reference evidence="1" key="1">
    <citation type="submission" date="2018-05" db="EMBL/GenBank/DDBJ databases">
        <authorList>
            <person name="Lanie J.A."/>
            <person name="Ng W.-L."/>
            <person name="Kazmierczak K.M."/>
            <person name="Andrzejewski T.M."/>
            <person name="Davidsen T.M."/>
            <person name="Wayne K.J."/>
            <person name="Tettelin H."/>
            <person name="Glass J.I."/>
            <person name="Rusch D."/>
            <person name="Podicherti R."/>
            <person name="Tsui H.-C.T."/>
            <person name="Winkler M.E."/>
        </authorList>
    </citation>
    <scope>NUCLEOTIDE SEQUENCE</scope>
</reference>
<name>A0A382RL73_9ZZZZ</name>
<dbReference type="AlphaFoldDB" id="A0A382RL73"/>
<protein>
    <submittedName>
        <fullName evidence="1">Uncharacterized protein</fullName>
    </submittedName>
</protein>
<gene>
    <name evidence="1" type="ORF">METZ01_LOCUS350195</name>
</gene>
<feature type="non-terminal residue" evidence="1">
    <location>
        <position position="285"/>
    </location>
</feature>
<accession>A0A382RL73</accession>
<dbReference type="EMBL" id="UINC01121878">
    <property type="protein sequence ID" value="SVC97341.1"/>
    <property type="molecule type" value="Genomic_DNA"/>
</dbReference>
<evidence type="ECO:0000313" key="1">
    <source>
        <dbReference type="EMBL" id="SVC97341.1"/>
    </source>
</evidence>
<sequence>MSNQDTKVTTEQHIDAHQKPIASFGQGEKAFLIQKDSADPSCIMTFPQLLQAKLDAKDGQVGSQQSPVPLVVDSPVGKGIVLERRHDVDQGEHDGRPVNHIVLGEAEKAIRVYMTEDGIVHWAGRPKQVVVDAPQCLIVDHGQLKENTEVLLYGLLEEGKGKEIQQFVLNGDGTLSPMHSSHLIWGWEPAAIKKARMDQISAFVIQHANWPAELDPSSCKANELKGGRSPLTEIIYTVECSNADFTPDKVVLKRYVDNPLRNRRLVAASNVFSKVGGAPAIIAAA</sequence>
<feature type="non-terminal residue" evidence="1">
    <location>
        <position position="1"/>
    </location>
</feature>
<organism evidence="1">
    <name type="scientific">marine metagenome</name>
    <dbReference type="NCBI Taxonomy" id="408172"/>
    <lineage>
        <taxon>unclassified sequences</taxon>
        <taxon>metagenomes</taxon>
        <taxon>ecological metagenomes</taxon>
    </lineage>
</organism>
<proteinExistence type="predicted"/>